<dbReference type="Proteomes" id="UP000199076">
    <property type="component" value="Unassembled WGS sequence"/>
</dbReference>
<accession>A0A1G7TRQ7</accession>
<dbReference type="RefSeq" id="WP_092695606.1">
    <property type="nucleotide sequence ID" value="NZ_FNBK01000028.1"/>
</dbReference>
<proteinExistence type="predicted"/>
<gene>
    <name evidence="2" type="ORF">SAMN05216218_1281</name>
</gene>
<evidence type="ECO:0000256" key="1">
    <source>
        <dbReference type="SAM" id="MobiDB-lite"/>
    </source>
</evidence>
<dbReference type="AlphaFoldDB" id="A0A1G7TRQ7"/>
<organism evidence="2 3">
    <name type="scientific">Halorientalis regularis</name>
    <dbReference type="NCBI Taxonomy" id="660518"/>
    <lineage>
        <taxon>Archaea</taxon>
        <taxon>Methanobacteriati</taxon>
        <taxon>Methanobacteriota</taxon>
        <taxon>Stenosarchaea group</taxon>
        <taxon>Halobacteria</taxon>
        <taxon>Halobacteriales</taxon>
        <taxon>Haloarculaceae</taxon>
        <taxon>Halorientalis</taxon>
    </lineage>
</organism>
<keyword evidence="3" id="KW-1185">Reference proteome</keyword>
<sequence>MTDTELANVVGIIAYQQELDLAALAETFDEQDEITDSPTNQRTTTGYLFSPGKYAIPNGLATISEEHVLSTQILRSQRDMVHTQDQSSAASRGRYDVF</sequence>
<evidence type="ECO:0000313" key="3">
    <source>
        <dbReference type="Proteomes" id="UP000199076"/>
    </source>
</evidence>
<dbReference type="EMBL" id="FNBK01000028">
    <property type="protein sequence ID" value="SDG37240.1"/>
    <property type="molecule type" value="Genomic_DNA"/>
</dbReference>
<feature type="region of interest" description="Disordered" evidence="1">
    <location>
        <begin position="77"/>
        <end position="98"/>
    </location>
</feature>
<reference evidence="3" key="1">
    <citation type="submission" date="2016-10" db="EMBL/GenBank/DDBJ databases">
        <authorList>
            <person name="Varghese N."/>
            <person name="Submissions S."/>
        </authorList>
    </citation>
    <scope>NUCLEOTIDE SEQUENCE [LARGE SCALE GENOMIC DNA]</scope>
    <source>
        <strain evidence="3">IBRC-M 10760</strain>
    </source>
</reference>
<name>A0A1G7TRQ7_9EURY</name>
<protein>
    <submittedName>
        <fullName evidence="2">Uncharacterized protein</fullName>
    </submittedName>
</protein>
<evidence type="ECO:0000313" key="2">
    <source>
        <dbReference type="EMBL" id="SDG37240.1"/>
    </source>
</evidence>